<proteinExistence type="predicted"/>
<keyword evidence="4" id="KW-1185">Reference proteome</keyword>
<keyword evidence="2" id="KW-1133">Transmembrane helix</keyword>
<dbReference type="EMBL" id="JACBYE010000013">
    <property type="protein sequence ID" value="NYS93338.1"/>
    <property type="molecule type" value="Genomic_DNA"/>
</dbReference>
<feature type="transmembrane region" description="Helical" evidence="2">
    <location>
        <begin position="21"/>
        <end position="42"/>
    </location>
</feature>
<feature type="compositionally biased region" description="Low complexity" evidence="1">
    <location>
        <begin position="53"/>
        <end position="72"/>
    </location>
</feature>
<accession>A0A853EWV0</accession>
<evidence type="ECO:0000256" key="1">
    <source>
        <dbReference type="SAM" id="MobiDB-lite"/>
    </source>
</evidence>
<dbReference type="AlphaFoldDB" id="A0A853EWV0"/>
<evidence type="ECO:0000256" key="2">
    <source>
        <dbReference type="SAM" id="Phobius"/>
    </source>
</evidence>
<name>A0A853EWV0_9MICO</name>
<comment type="caution">
    <text evidence="3">The sequence shown here is derived from an EMBL/GenBank/DDBJ whole genome shotgun (WGS) entry which is preliminary data.</text>
</comment>
<organism evidence="3 4">
    <name type="scientific">Sanguibacter inulinus</name>
    <dbReference type="NCBI Taxonomy" id="60922"/>
    <lineage>
        <taxon>Bacteria</taxon>
        <taxon>Bacillati</taxon>
        <taxon>Actinomycetota</taxon>
        <taxon>Actinomycetes</taxon>
        <taxon>Micrococcales</taxon>
        <taxon>Sanguibacteraceae</taxon>
        <taxon>Sanguibacter</taxon>
    </lineage>
</organism>
<evidence type="ECO:0000313" key="4">
    <source>
        <dbReference type="Proteomes" id="UP000561011"/>
    </source>
</evidence>
<feature type="region of interest" description="Disordered" evidence="1">
    <location>
        <begin position="47"/>
        <end position="83"/>
    </location>
</feature>
<gene>
    <name evidence="3" type="ORF">HZZ10_07330</name>
</gene>
<evidence type="ECO:0000313" key="3">
    <source>
        <dbReference type="EMBL" id="NYS93338.1"/>
    </source>
</evidence>
<protein>
    <submittedName>
        <fullName evidence="3">Uncharacterized protein</fullName>
    </submittedName>
</protein>
<dbReference type="Proteomes" id="UP000561011">
    <property type="component" value="Unassembled WGS sequence"/>
</dbReference>
<sequence length="202" mass="19825">MAGTTPTSAPRSTPGKRRLPPWLVVFIAFDVLLVAGAAWLLLGGSSGSDADDGASSAPTSEASAGATDAPADPAEPDPSPTLEIDPAEATVIASPTGNITCSIVPVGVRCGIASLAAEPAPVAGCEGTVGHVVELTSAGVSTPCVPDAEKPTEAGPDVAVLDYGATSEVNNFVCESTESGMRCTDSTTGDGFVLARAGVSGA</sequence>
<keyword evidence="2" id="KW-0472">Membrane</keyword>
<reference evidence="3 4" key="1">
    <citation type="submission" date="2020-07" db="EMBL/GenBank/DDBJ databases">
        <title>MOT database genomes.</title>
        <authorList>
            <person name="Joseph S."/>
            <person name="Aduse-Opoku J."/>
            <person name="Hashim A."/>
            <person name="Wade W."/>
            <person name="Curtis M."/>
        </authorList>
    </citation>
    <scope>NUCLEOTIDE SEQUENCE [LARGE SCALE GENOMIC DNA]</scope>
    <source>
        <strain evidence="3 4">DSM 100099</strain>
    </source>
</reference>
<keyword evidence="2" id="KW-0812">Transmembrane</keyword>
<dbReference type="RefSeq" id="WP_179913014.1">
    <property type="nucleotide sequence ID" value="NZ_JACBYE010000013.1"/>
</dbReference>